<dbReference type="InterPro" id="IPR036390">
    <property type="entry name" value="WH_DNA-bd_sf"/>
</dbReference>
<dbReference type="STRING" id="767519.SAMN05216559_2684"/>
<name>A0A1I6LH62_9EURY</name>
<evidence type="ECO:0008006" key="3">
    <source>
        <dbReference type="Google" id="ProtNLM"/>
    </source>
</evidence>
<evidence type="ECO:0000313" key="2">
    <source>
        <dbReference type="Proteomes" id="UP000199062"/>
    </source>
</evidence>
<dbReference type="EMBL" id="FOZK01000002">
    <property type="protein sequence ID" value="SFS02743.1"/>
    <property type="molecule type" value="Genomic_DNA"/>
</dbReference>
<sequence length="90" mass="10037">MPERGPEGTFRSTVTTADVVELFDVVDGPVLGSADVANHLGCTRDTARRKLDLLEKRGLVASRMVGCTKVFWRVDRSSDLREWLDEDEDA</sequence>
<dbReference type="InterPro" id="IPR036388">
    <property type="entry name" value="WH-like_DNA-bd_sf"/>
</dbReference>
<dbReference type="SUPFAM" id="SSF46785">
    <property type="entry name" value="Winged helix' DNA-binding domain"/>
    <property type="match status" value="1"/>
</dbReference>
<evidence type="ECO:0000313" key="1">
    <source>
        <dbReference type="EMBL" id="SFS02743.1"/>
    </source>
</evidence>
<organism evidence="1 2">
    <name type="scientific">Halomicrobium zhouii</name>
    <dbReference type="NCBI Taxonomy" id="767519"/>
    <lineage>
        <taxon>Archaea</taxon>
        <taxon>Methanobacteriati</taxon>
        <taxon>Methanobacteriota</taxon>
        <taxon>Stenosarchaea group</taxon>
        <taxon>Halobacteria</taxon>
        <taxon>Halobacteriales</taxon>
        <taxon>Haloarculaceae</taxon>
        <taxon>Halomicrobium</taxon>
    </lineage>
</organism>
<gene>
    <name evidence="1" type="ORF">SAMN05216559_2684</name>
</gene>
<accession>A0A1I6LH62</accession>
<proteinExistence type="predicted"/>
<dbReference type="Proteomes" id="UP000199062">
    <property type="component" value="Unassembled WGS sequence"/>
</dbReference>
<dbReference type="Gene3D" id="1.10.10.10">
    <property type="entry name" value="Winged helix-like DNA-binding domain superfamily/Winged helix DNA-binding domain"/>
    <property type="match status" value="1"/>
</dbReference>
<dbReference type="RefSeq" id="WP_089817003.1">
    <property type="nucleotide sequence ID" value="NZ_FOZK01000002.1"/>
</dbReference>
<dbReference type="AlphaFoldDB" id="A0A1I6LH62"/>
<protein>
    <recommendedName>
        <fullName evidence="3">HTH domain-containing protein</fullName>
    </recommendedName>
</protein>
<reference evidence="1 2" key="1">
    <citation type="submission" date="2016-10" db="EMBL/GenBank/DDBJ databases">
        <authorList>
            <person name="de Groot N.N."/>
        </authorList>
    </citation>
    <scope>NUCLEOTIDE SEQUENCE [LARGE SCALE GENOMIC DNA]</scope>
    <source>
        <strain evidence="1 2">CGMCC 1.10457</strain>
    </source>
</reference>
<keyword evidence="2" id="KW-1185">Reference proteome</keyword>